<organism evidence="1">
    <name type="scientific">human gut metagenome</name>
    <dbReference type="NCBI Taxonomy" id="408170"/>
    <lineage>
        <taxon>unclassified sequences</taxon>
        <taxon>metagenomes</taxon>
        <taxon>organismal metagenomes</taxon>
    </lineage>
</organism>
<comment type="caution">
    <text evidence="1">The sequence shown here is derived from an EMBL/GenBank/DDBJ whole genome shotgun (WGS) entry which is preliminary data.</text>
</comment>
<evidence type="ECO:0000313" key="1">
    <source>
        <dbReference type="EMBL" id="EKC58430.1"/>
    </source>
</evidence>
<protein>
    <submittedName>
        <fullName evidence="1">Uncharacterized protein</fullName>
    </submittedName>
</protein>
<gene>
    <name evidence="1" type="ORF">OBE_10012</name>
</gene>
<feature type="non-terminal residue" evidence="1">
    <location>
        <position position="1"/>
    </location>
</feature>
<dbReference type="EMBL" id="AJWZ01006907">
    <property type="protein sequence ID" value="EKC58430.1"/>
    <property type="molecule type" value="Genomic_DNA"/>
</dbReference>
<dbReference type="AlphaFoldDB" id="K1SX96"/>
<name>K1SX96_9ZZZZ</name>
<proteinExistence type="predicted"/>
<sequence length="23" mass="2638">KAATGKDYLSFYYMEASSYEIAE</sequence>
<accession>K1SX96</accession>
<reference evidence="1" key="1">
    <citation type="journal article" date="2013" name="Environ. Microbiol.">
        <title>Microbiota from the distal guts of lean and obese adolescents exhibit partial functional redundancy besides clear differences in community structure.</title>
        <authorList>
            <person name="Ferrer M."/>
            <person name="Ruiz A."/>
            <person name="Lanza F."/>
            <person name="Haange S.B."/>
            <person name="Oberbach A."/>
            <person name="Till H."/>
            <person name="Bargiela R."/>
            <person name="Campoy C."/>
            <person name="Segura M.T."/>
            <person name="Richter M."/>
            <person name="von Bergen M."/>
            <person name="Seifert J."/>
            <person name="Suarez A."/>
        </authorList>
    </citation>
    <scope>NUCLEOTIDE SEQUENCE</scope>
</reference>